<keyword evidence="4 5" id="KW-0472">Membrane</keyword>
<gene>
    <name evidence="6" type="ORF">BpHYR1_019589</name>
</gene>
<sequence length="340" mass="40114">MDRFDLTPSNTNIKLQFFLSDLIIGSMWSYFCVKLLETFLNIRFLEFFYVFGSISMLTSIMVLLFKNEYNLKKIKIESERLIIERHEMESKNRSIWDTYRIIWKILCIKPIRILVILMVTFRFGFSTESVIRLKLVEQGFAREKLSLMGIILSPILSLIPIMLSRFLKGPKPLKYFNIFIGLNLGSILSKTSALFSINLLTFKKCEDIHSNSTFLNITNSTQIVVGGDKECELLFDPFYPLTGVLLVYGVVWVLISNRYFKRLQALPKEDWKINLENKNFYYDLVLYFNFIILLIKSNTLLKDFKISDFFSLPKNNKVIQSLYLREIDKNYYSQPYQINY</sequence>
<dbReference type="InterPro" id="IPR024371">
    <property type="entry name" value="AcetylCoA_trans_1-like"/>
</dbReference>
<evidence type="ECO:0000256" key="5">
    <source>
        <dbReference type="SAM" id="Phobius"/>
    </source>
</evidence>
<dbReference type="GO" id="GO:0016020">
    <property type="term" value="C:membrane"/>
    <property type="evidence" value="ECO:0007669"/>
    <property type="project" value="UniProtKB-SubCell"/>
</dbReference>
<dbReference type="AlphaFoldDB" id="A0A3M7SIK5"/>
<evidence type="ECO:0000256" key="3">
    <source>
        <dbReference type="ARBA" id="ARBA00022989"/>
    </source>
</evidence>
<dbReference type="EMBL" id="REGN01001332">
    <property type="protein sequence ID" value="RNA35368.1"/>
    <property type="molecule type" value="Genomic_DNA"/>
</dbReference>
<dbReference type="STRING" id="10195.A0A3M7SIK5"/>
<dbReference type="InterPro" id="IPR004752">
    <property type="entry name" value="AmpG_permease/AT-1"/>
</dbReference>
<keyword evidence="3 5" id="KW-1133">Transmembrane helix</keyword>
<dbReference type="PANTHER" id="PTHR12778">
    <property type="entry name" value="SOLUTE CARRIER FAMILY 33 ACETYL-COA TRANSPORTER -RELATED"/>
    <property type="match status" value="1"/>
</dbReference>
<evidence type="ECO:0000313" key="6">
    <source>
        <dbReference type="EMBL" id="RNA35368.1"/>
    </source>
</evidence>
<feature type="transmembrane region" description="Helical" evidence="5">
    <location>
        <begin position="101"/>
        <end position="125"/>
    </location>
</feature>
<organism evidence="6 7">
    <name type="scientific">Brachionus plicatilis</name>
    <name type="common">Marine rotifer</name>
    <name type="synonym">Brachionus muelleri</name>
    <dbReference type="NCBI Taxonomy" id="10195"/>
    <lineage>
        <taxon>Eukaryota</taxon>
        <taxon>Metazoa</taxon>
        <taxon>Spiralia</taxon>
        <taxon>Gnathifera</taxon>
        <taxon>Rotifera</taxon>
        <taxon>Eurotatoria</taxon>
        <taxon>Monogononta</taxon>
        <taxon>Pseudotrocha</taxon>
        <taxon>Ploima</taxon>
        <taxon>Brachionidae</taxon>
        <taxon>Brachionus</taxon>
    </lineage>
</organism>
<comment type="caution">
    <text evidence="6">The sequence shown here is derived from an EMBL/GenBank/DDBJ whole genome shotgun (WGS) entry which is preliminary data.</text>
</comment>
<protein>
    <submittedName>
        <fullName evidence="6">Acetyl-coenzyme A transporter 1</fullName>
    </submittedName>
</protein>
<reference evidence="6 7" key="1">
    <citation type="journal article" date="2018" name="Sci. Rep.">
        <title>Genomic signatures of local adaptation to the degree of environmental predictability in rotifers.</title>
        <authorList>
            <person name="Franch-Gras L."/>
            <person name="Hahn C."/>
            <person name="Garcia-Roger E.M."/>
            <person name="Carmona M.J."/>
            <person name="Serra M."/>
            <person name="Gomez A."/>
        </authorList>
    </citation>
    <scope>NUCLEOTIDE SEQUENCE [LARGE SCALE GENOMIC DNA]</scope>
    <source>
        <strain evidence="6">HYR1</strain>
    </source>
</reference>
<keyword evidence="7" id="KW-1185">Reference proteome</keyword>
<dbReference type="GO" id="GO:0008521">
    <property type="term" value="F:acetyl-CoA transmembrane transporter activity"/>
    <property type="evidence" value="ECO:0007669"/>
    <property type="project" value="InterPro"/>
</dbReference>
<dbReference type="GO" id="GO:0035348">
    <property type="term" value="P:acetyl-CoA transmembrane transport"/>
    <property type="evidence" value="ECO:0007669"/>
    <property type="project" value="InterPro"/>
</dbReference>
<feature type="transmembrane region" description="Helical" evidence="5">
    <location>
        <begin position="145"/>
        <end position="163"/>
    </location>
</feature>
<comment type="subcellular location">
    <subcellularLocation>
        <location evidence="1">Membrane</location>
        <topology evidence="1">Multi-pass membrane protein</topology>
    </subcellularLocation>
</comment>
<feature type="transmembrane region" description="Helical" evidence="5">
    <location>
        <begin position="238"/>
        <end position="260"/>
    </location>
</feature>
<dbReference type="PANTHER" id="PTHR12778:SF9">
    <property type="entry name" value="ACETYL-COENZYME A TRANSPORTER 1"/>
    <property type="match status" value="1"/>
</dbReference>
<feature type="transmembrane region" description="Helical" evidence="5">
    <location>
        <begin position="12"/>
        <end position="31"/>
    </location>
</feature>
<evidence type="ECO:0000256" key="1">
    <source>
        <dbReference type="ARBA" id="ARBA00004141"/>
    </source>
</evidence>
<feature type="transmembrane region" description="Helical" evidence="5">
    <location>
        <begin position="175"/>
        <end position="197"/>
    </location>
</feature>
<evidence type="ECO:0000256" key="4">
    <source>
        <dbReference type="ARBA" id="ARBA00023136"/>
    </source>
</evidence>
<dbReference type="Proteomes" id="UP000276133">
    <property type="component" value="Unassembled WGS sequence"/>
</dbReference>
<dbReference type="Pfam" id="PF13000">
    <property type="entry name" value="Acatn"/>
    <property type="match status" value="1"/>
</dbReference>
<accession>A0A3M7SIK5</accession>
<name>A0A3M7SIK5_BRAPC</name>
<keyword evidence="2 5" id="KW-0812">Transmembrane</keyword>
<feature type="transmembrane region" description="Helical" evidence="5">
    <location>
        <begin position="280"/>
        <end position="301"/>
    </location>
</feature>
<evidence type="ECO:0000313" key="7">
    <source>
        <dbReference type="Proteomes" id="UP000276133"/>
    </source>
</evidence>
<proteinExistence type="predicted"/>
<evidence type="ECO:0000256" key="2">
    <source>
        <dbReference type="ARBA" id="ARBA00022692"/>
    </source>
</evidence>
<feature type="transmembrane region" description="Helical" evidence="5">
    <location>
        <begin position="47"/>
        <end position="65"/>
    </location>
</feature>